<gene>
    <name evidence="3" type="ORF">MSAR_07400</name>
</gene>
<protein>
    <submittedName>
        <fullName evidence="3">Uncharacterized protein</fullName>
    </submittedName>
</protein>
<organism evidence="3 4">
    <name type="scientific">Mycolicibacterium sarraceniae</name>
    <dbReference type="NCBI Taxonomy" id="1534348"/>
    <lineage>
        <taxon>Bacteria</taxon>
        <taxon>Bacillati</taxon>
        <taxon>Actinomycetota</taxon>
        <taxon>Actinomycetes</taxon>
        <taxon>Mycobacteriales</taxon>
        <taxon>Mycobacteriaceae</taxon>
        <taxon>Mycolicibacterium</taxon>
    </lineage>
</organism>
<keyword evidence="4" id="KW-1185">Reference proteome</keyword>
<dbReference type="AlphaFoldDB" id="A0A7I7SKU2"/>
<feature type="compositionally biased region" description="Pro residues" evidence="1">
    <location>
        <begin position="56"/>
        <end position="73"/>
    </location>
</feature>
<dbReference type="EMBL" id="AP022595">
    <property type="protein sequence ID" value="BBY57604.1"/>
    <property type="molecule type" value="Genomic_DNA"/>
</dbReference>
<accession>A0A7I7SKU2</accession>
<reference evidence="3 4" key="1">
    <citation type="journal article" date="2019" name="Emerg. Microbes Infect.">
        <title>Comprehensive subspecies identification of 175 nontuberculous mycobacteria species based on 7547 genomic profiles.</title>
        <authorList>
            <person name="Matsumoto Y."/>
            <person name="Kinjo T."/>
            <person name="Motooka D."/>
            <person name="Nabeya D."/>
            <person name="Jung N."/>
            <person name="Uechi K."/>
            <person name="Horii T."/>
            <person name="Iida T."/>
            <person name="Fujita J."/>
            <person name="Nakamura S."/>
        </authorList>
    </citation>
    <scope>NUCLEOTIDE SEQUENCE [LARGE SCALE GENOMIC DNA]</scope>
    <source>
        <strain evidence="3 4">JCM 30395</strain>
    </source>
</reference>
<evidence type="ECO:0000256" key="1">
    <source>
        <dbReference type="SAM" id="MobiDB-lite"/>
    </source>
</evidence>
<dbReference type="Proteomes" id="UP000466445">
    <property type="component" value="Chromosome"/>
</dbReference>
<keyword evidence="2" id="KW-0732">Signal</keyword>
<evidence type="ECO:0000313" key="4">
    <source>
        <dbReference type="Proteomes" id="UP000466445"/>
    </source>
</evidence>
<proteinExistence type="predicted"/>
<dbReference type="KEGG" id="msar:MSAR_07400"/>
<name>A0A7I7SKU2_9MYCO</name>
<dbReference type="RefSeq" id="WP_163694845.1">
    <property type="nucleotide sequence ID" value="NZ_AP022595.1"/>
</dbReference>
<feature type="chain" id="PRO_5029892345" evidence="2">
    <location>
        <begin position="25"/>
        <end position="73"/>
    </location>
</feature>
<evidence type="ECO:0000313" key="3">
    <source>
        <dbReference type="EMBL" id="BBY57604.1"/>
    </source>
</evidence>
<feature type="region of interest" description="Disordered" evidence="1">
    <location>
        <begin position="22"/>
        <end position="73"/>
    </location>
</feature>
<sequence length="73" mass="7205">MWVRAVAMTAWFGALTLAGGIATAAPTPTPTPTPGLTTTSSSDEIADMVMDAIAQPAPPAPMAPPLPPPPPGG</sequence>
<feature type="signal peptide" evidence="2">
    <location>
        <begin position="1"/>
        <end position="24"/>
    </location>
</feature>
<evidence type="ECO:0000256" key="2">
    <source>
        <dbReference type="SAM" id="SignalP"/>
    </source>
</evidence>